<sequence>MIRGIYTAVSGLITEEARQNTISSNMANANTIGYKSDNLIIKKFDDVLIENYDKNLGGRNVRNPIGKLSLGSKIDETVVNFTQGSIESTEKDTDFAIEGRGFFTVKKNAQNGSGTYYTRDGHFHSNSRGYLVTDSGDDVMGINSRTGAVEPIFVGDGKLTMDYNGNLKLNDVESYKFNTVDFQDYNGLKKIGDNLYQGENPINMDGTLVKHKSLERSNVNIIEEMVSMMTVMRSFETNQKIVQTLDETLNKAANEIGAVR</sequence>
<protein>
    <submittedName>
        <fullName evidence="6">Flagellar basal body rod protein FlgG</fullName>
    </submittedName>
</protein>
<dbReference type="PROSITE" id="PS00588">
    <property type="entry name" value="FLAGELLA_BB_ROD"/>
    <property type="match status" value="1"/>
</dbReference>
<dbReference type="OrthoDB" id="9800375at2"/>
<dbReference type="SUPFAM" id="SSF117143">
    <property type="entry name" value="Flagellar hook protein flgE"/>
    <property type="match status" value="1"/>
</dbReference>
<keyword evidence="6" id="KW-0969">Cilium</keyword>
<comment type="similarity">
    <text evidence="1 2">Belongs to the flagella basal body rod proteins family.</text>
</comment>
<organism evidence="6 7">
    <name type="scientific">Clostridium putrefaciens</name>
    <dbReference type="NCBI Taxonomy" id="99675"/>
    <lineage>
        <taxon>Bacteria</taxon>
        <taxon>Bacillati</taxon>
        <taxon>Bacillota</taxon>
        <taxon>Clostridia</taxon>
        <taxon>Eubacteriales</taxon>
        <taxon>Clostridiaceae</taxon>
        <taxon>Clostridium</taxon>
    </lineage>
</organism>
<comment type="subcellular location">
    <subcellularLocation>
        <location evidence="2">Bacterial flagellum basal body</location>
    </subcellularLocation>
</comment>
<keyword evidence="6" id="KW-0966">Cell projection</keyword>
<dbReference type="InterPro" id="IPR037925">
    <property type="entry name" value="FlgE/F/G-like"/>
</dbReference>
<dbReference type="InterPro" id="IPR020013">
    <property type="entry name" value="Flagellar_FlgE/F/G"/>
</dbReference>
<proteinExistence type="inferred from homology"/>
<evidence type="ECO:0000259" key="4">
    <source>
        <dbReference type="Pfam" id="PF06429"/>
    </source>
</evidence>
<dbReference type="GO" id="GO:0009425">
    <property type="term" value="C:bacterial-type flagellum basal body"/>
    <property type="evidence" value="ECO:0007669"/>
    <property type="project" value="UniProtKB-SubCell"/>
</dbReference>
<keyword evidence="6" id="KW-0282">Flagellum</keyword>
<dbReference type="NCBIfam" id="TIGR03506">
    <property type="entry name" value="FlgEFG_subfam"/>
    <property type="match status" value="1"/>
</dbReference>
<dbReference type="Pfam" id="PF22692">
    <property type="entry name" value="LlgE_F_G_D1"/>
    <property type="match status" value="1"/>
</dbReference>
<evidence type="ECO:0000313" key="6">
    <source>
        <dbReference type="EMBL" id="SUY47462.1"/>
    </source>
</evidence>
<evidence type="ECO:0000256" key="1">
    <source>
        <dbReference type="ARBA" id="ARBA00009677"/>
    </source>
</evidence>
<reference evidence="6 7" key="1">
    <citation type="submission" date="2018-06" db="EMBL/GenBank/DDBJ databases">
        <authorList>
            <consortium name="Pathogen Informatics"/>
            <person name="Doyle S."/>
        </authorList>
    </citation>
    <scope>NUCLEOTIDE SEQUENCE [LARGE SCALE GENOMIC DNA]</scope>
    <source>
        <strain evidence="6 7">NCTC9836</strain>
    </source>
</reference>
<dbReference type="Proteomes" id="UP000254664">
    <property type="component" value="Unassembled WGS sequence"/>
</dbReference>
<dbReference type="GO" id="GO:0071978">
    <property type="term" value="P:bacterial-type flagellum-dependent swarming motility"/>
    <property type="evidence" value="ECO:0007669"/>
    <property type="project" value="TreeGrafter"/>
</dbReference>
<accession>A0A381JAQ9</accession>
<evidence type="ECO:0000256" key="2">
    <source>
        <dbReference type="RuleBase" id="RU362116"/>
    </source>
</evidence>
<dbReference type="Pfam" id="PF00460">
    <property type="entry name" value="Flg_bb_rod"/>
    <property type="match status" value="1"/>
</dbReference>
<keyword evidence="7" id="KW-1185">Reference proteome</keyword>
<dbReference type="AlphaFoldDB" id="A0A381JAQ9"/>
<dbReference type="InterPro" id="IPR010930">
    <property type="entry name" value="Flg_bb/hook_C_dom"/>
</dbReference>
<dbReference type="InterPro" id="IPR001444">
    <property type="entry name" value="Flag_bb_rod_N"/>
</dbReference>
<feature type="domain" description="Flagellar basal-body/hook protein C-terminal" evidence="4">
    <location>
        <begin position="213"/>
        <end position="254"/>
    </location>
</feature>
<dbReference type="RefSeq" id="WP_115641418.1">
    <property type="nucleotide sequence ID" value="NZ_UFWZ01000001.1"/>
</dbReference>
<name>A0A381JAQ9_9CLOT</name>
<feature type="domain" description="Flagellar hook protein FlgE/F/G-like D1" evidence="5">
    <location>
        <begin position="96"/>
        <end position="140"/>
    </location>
</feature>
<dbReference type="InterPro" id="IPR053967">
    <property type="entry name" value="LlgE_F_G-like_D1"/>
</dbReference>
<dbReference type="InterPro" id="IPR019776">
    <property type="entry name" value="Flagellar_basal_body_rod_CS"/>
</dbReference>
<evidence type="ECO:0000259" key="5">
    <source>
        <dbReference type="Pfam" id="PF22692"/>
    </source>
</evidence>
<feature type="domain" description="Flagellar basal body rod protein N-terminal" evidence="3">
    <location>
        <begin position="5"/>
        <end position="35"/>
    </location>
</feature>
<evidence type="ECO:0000259" key="3">
    <source>
        <dbReference type="Pfam" id="PF00460"/>
    </source>
</evidence>
<dbReference type="Pfam" id="PF06429">
    <property type="entry name" value="Flg_bbr_C"/>
    <property type="match status" value="1"/>
</dbReference>
<gene>
    <name evidence="6" type="primary">flgG_2</name>
    <name evidence="6" type="ORF">NCTC9836_01795</name>
</gene>
<evidence type="ECO:0000313" key="7">
    <source>
        <dbReference type="Proteomes" id="UP000254664"/>
    </source>
</evidence>
<dbReference type="PANTHER" id="PTHR30435">
    <property type="entry name" value="FLAGELLAR PROTEIN"/>
    <property type="match status" value="1"/>
</dbReference>
<dbReference type="EMBL" id="UFWZ01000001">
    <property type="protein sequence ID" value="SUY47462.1"/>
    <property type="molecule type" value="Genomic_DNA"/>
</dbReference>
<keyword evidence="2" id="KW-0975">Bacterial flagellum</keyword>
<dbReference type="PANTHER" id="PTHR30435:SF19">
    <property type="entry name" value="FLAGELLAR BASAL-BODY ROD PROTEIN FLGG"/>
    <property type="match status" value="1"/>
</dbReference>